<evidence type="ECO:0000256" key="1">
    <source>
        <dbReference type="SAM" id="SignalP"/>
    </source>
</evidence>
<gene>
    <name evidence="3" type="primary">LOC106155668</name>
</gene>
<evidence type="ECO:0000313" key="2">
    <source>
        <dbReference type="Proteomes" id="UP000085678"/>
    </source>
</evidence>
<feature type="signal peptide" evidence="1">
    <location>
        <begin position="1"/>
        <end position="17"/>
    </location>
</feature>
<organism evidence="2 3">
    <name type="scientific">Lingula anatina</name>
    <name type="common">Brachiopod</name>
    <name type="synonym">Lingula unguis</name>
    <dbReference type="NCBI Taxonomy" id="7574"/>
    <lineage>
        <taxon>Eukaryota</taxon>
        <taxon>Metazoa</taxon>
        <taxon>Spiralia</taxon>
        <taxon>Lophotrochozoa</taxon>
        <taxon>Brachiopoda</taxon>
        <taxon>Linguliformea</taxon>
        <taxon>Lingulata</taxon>
        <taxon>Lingulida</taxon>
        <taxon>Linguloidea</taxon>
        <taxon>Lingulidae</taxon>
        <taxon>Lingula</taxon>
    </lineage>
</organism>
<keyword evidence="1" id="KW-0732">Signal</keyword>
<dbReference type="GeneID" id="106155668"/>
<feature type="chain" id="PRO_5010160929" evidence="1">
    <location>
        <begin position="18"/>
        <end position="275"/>
    </location>
</feature>
<dbReference type="KEGG" id="lak:106155668"/>
<dbReference type="RefSeq" id="XP_013386055.1">
    <property type="nucleotide sequence ID" value="XM_013530601.2"/>
</dbReference>
<reference evidence="3" key="1">
    <citation type="submission" date="2025-08" db="UniProtKB">
        <authorList>
            <consortium name="RefSeq"/>
        </authorList>
    </citation>
    <scope>IDENTIFICATION</scope>
    <source>
        <tissue evidence="3">Gonads</tissue>
    </source>
</reference>
<proteinExistence type="predicted"/>
<dbReference type="Proteomes" id="UP000085678">
    <property type="component" value="Unplaced"/>
</dbReference>
<sequence>MFRIAVIIILLAYPVLPLNLDSQPPDPERVDFKIAVKALKSGHSLFFFTFAPLTDRAFGGNVDNFKYYDEPKNGLPYFEFSKTRLILNESDIQMQLLEEKVDINGNVSVRLTTMTPAEFKVIRREEWTCNLRAKYCTDLRITVGENPVLLKADTVPIRKNLTAGIRVRFTVNFSLCHTGLRLNVVSGGYLSDFKEYDAEYDELTQFSTTRMVTNGGSGIGYDVDTVKMYTNGTLAVNTAKMTSNFKPLNSEDYICDMNGGDKAAVSFFAINSPNW</sequence>
<evidence type="ECO:0000313" key="3">
    <source>
        <dbReference type="RefSeq" id="XP_013386055.1"/>
    </source>
</evidence>
<dbReference type="InParanoid" id="A0A1S3HIV7"/>
<dbReference type="AlphaFoldDB" id="A0A1S3HIV7"/>
<protein>
    <submittedName>
        <fullName evidence="3">Uncharacterized protein LOC106155668</fullName>
    </submittedName>
</protein>
<keyword evidence="2" id="KW-1185">Reference proteome</keyword>
<accession>A0A1S3HIV7</accession>
<name>A0A1S3HIV7_LINAN</name>